<name>A0AA88YGB9_PINIB</name>
<dbReference type="AlphaFoldDB" id="A0AA88YGB9"/>
<dbReference type="Proteomes" id="UP001186944">
    <property type="component" value="Unassembled WGS sequence"/>
</dbReference>
<gene>
    <name evidence="1" type="ORF">FSP39_005412</name>
</gene>
<evidence type="ECO:0000313" key="2">
    <source>
        <dbReference type="Proteomes" id="UP001186944"/>
    </source>
</evidence>
<evidence type="ECO:0000313" key="1">
    <source>
        <dbReference type="EMBL" id="KAK3104580.1"/>
    </source>
</evidence>
<reference evidence="1" key="1">
    <citation type="submission" date="2019-08" db="EMBL/GenBank/DDBJ databases">
        <title>The improved chromosome-level genome for the pearl oyster Pinctada fucata martensii using PacBio sequencing and Hi-C.</title>
        <authorList>
            <person name="Zheng Z."/>
        </authorList>
    </citation>
    <scope>NUCLEOTIDE SEQUENCE</scope>
    <source>
        <strain evidence="1">ZZ-2019</strain>
        <tissue evidence="1">Adductor muscle</tissue>
    </source>
</reference>
<protein>
    <submittedName>
        <fullName evidence="1">Uncharacterized protein</fullName>
    </submittedName>
</protein>
<keyword evidence="2" id="KW-1185">Reference proteome</keyword>
<proteinExistence type="predicted"/>
<comment type="caution">
    <text evidence="1">The sequence shown here is derived from an EMBL/GenBank/DDBJ whole genome shotgun (WGS) entry which is preliminary data.</text>
</comment>
<sequence length="78" mass="9325">MFYRKWSSIRIRKPVDTEMRQDPKNLDTIQIIERPQDSLILDNCTRKAFCNYEKREIPQKVGHRTSTAINNQRIMCAL</sequence>
<organism evidence="1 2">
    <name type="scientific">Pinctada imbricata</name>
    <name type="common">Atlantic pearl-oyster</name>
    <name type="synonym">Pinctada martensii</name>
    <dbReference type="NCBI Taxonomy" id="66713"/>
    <lineage>
        <taxon>Eukaryota</taxon>
        <taxon>Metazoa</taxon>
        <taxon>Spiralia</taxon>
        <taxon>Lophotrochozoa</taxon>
        <taxon>Mollusca</taxon>
        <taxon>Bivalvia</taxon>
        <taxon>Autobranchia</taxon>
        <taxon>Pteriomorphia</taxon>
        <taxon>Pterioida</taxon>
        <taxon>Pterioidea</taxon>
        <taxon>Pteriidae</taxon>
        <taxon>Pinctada</taxon>
    </lineage>
</organism>
<accession>A0AA88YGB9</accession>
<dbReference type="EMBL" id="VSWD01000004">
    <property type="protein sequence ID" value="KAK3104580.1"/>
    <property type="molecule type" value="Genomic_DNA"/>
</dbReference>